<keyword evidence="3" id="KW-0378">Hydrolase</keyword>
<dbReference type="OrthoDB" id="9809583at2"/>
<dbReference type="InterPro" id="IPR008264">
    <property type="entry name" value="Beta_glucanase"/>
</dbReference>
<accession>A0A2P7BNR0</accession>
<dbReference type="PROSITE" id="PS51762">
    <property type="entry name" value="GH16_2"/>
    <property type="match status" value="1"/>
</dbReference>
<dbReference type="InterPro" id="IPR044791">
    <property type="entry name" value="Beta-glucanase/XTH"/>
</dbReference>
<evidence type="ECO:0000256" key="5">
    <source>
        <dbReference type="ARBA" id="ARBA00029722"/>
    </source>
</evidence>
<dbReference type="RefSeq" id="WP_106711796.1">
    <property type="nucleotide sequence ID" value="NZ_PGGO01000010.1"/>
</dbReference>
<gene>
    <name evidence="10" type="ORF">CU102_14320</name>
</gene>
<dbReference type="PANTHER" id="PTHR31062">
    <property type="entry name" value="XYLOGLUCAN ENDOTRANSGLUCOSYLASE/HYDROLASE PROTEIN 8-RELATED"/>
    <property type="match status" value="1"/>
</dbReference>
<sequence length="260" mass="29369">MNYVYATIGLLAFVTPVRANDVGAEAFRDDFNLLNSDRWFISDGWTNGDHQNCLWLAQQLSINEGILRLSLTDKPGKNLSYSCAEIQTKARFGYGTYEARMKIPFASGTNSNFFSHIGAPQERPHNEIDFEFIGKYAGALQTNYFVNGVGGHEAVIDIPDADSRFRTYAFVWGSDSIRWYVDGKMVREIKEGSVPEEPQKIYLSVWSTSTLTDWLGKFEYPGKPLNLEIDWLAFTPQNSLCQFPESTVCMIRDAAPTKNP</sequence>
<dbReference type="GO" id="GO:0004553">
    <property type="term" value="F:hydrolase activity, hydrolyzing O-glycosyl compounds"/>
    <property type="evidence" value="ECO:0007669"/>
    <property type="project" value="InterPro"/>
</dbReference>
<evidence type="ECO:0000256" key="3">
    <source>
        <dbReference type="ARBA" id="ARBA00022801"/>
    </source>
</evidence>
<evidence type="ECO:0000259" key="9">
    <source>
        <dbReference type="PROSITE" id="PS51762"/>
    </source>
</evidence>
<dbReference type="SUPFAM" id="SSF49899">
    <property type="entry name" value="Concanavalin A-like lectins/glucanases"/>
    <property type="match status" value="1"/>
</dbReference>
<feature type="active site" description="Nucleophile" evidence="8">
    <location>
        <position position="127"/>
    </location>
</feature>
<dbReference type="EMBL" id="PGGO01000010">
    <property type="protein sequence ID" value="PSH68106.1"/>
    <property type="molecule type" value="Genomic_DNA"/>
</dbReference>
<organism evidence="10 11">
    <name type="scientific">Phyllobacterium brassicacearum</name>
    <dbReference type="NCBI Taxonomy" id="314235"/>
    <lineage>
        <taxon>Bacteria</taxon>
        <taxon>Pseudomonadati</taxon>
        <taxon>Pseudomonadota</taxon>
        <taxon>Alphaproteobacteria</taxon>
        <taxon>Hyphomicrobiales</taxon>
        <taxon>Phyllobacteriaceae</taxon>
        <taxon>Phyllobacterium</taxon>
    </lineage>
</organism>
<comment type="similarity">
    <text evidence="1">Belongs to the glycosyl hydrolase 16 family.</text>
</comment>
<keyword evidence="4" id="KW-0326">Glycosidase</keyword>
<dbReference type="PRINTS" id="PR00737">
    <property type="entry name" value="GLHYDRLASE16"/>
</dbReference>
<evidence type="ECO:0000256" key="4">
    <source>
        <dbReference type="ARBA" id="ARBA00023295"/>
    </source>
</evidence>
<reference evidence="11" key="1">
    <citation type="submission" date="2017-11" db="EMBL/GenBank/DDBJ databases">
        <authorList>
            <person name="Kuznetsova I."/>
            <person name="Sazanova A."/>
            <person name="Chirak E."/>
            <person name="Safronova V."/>
            <person name="Willems A."/>
        </authorList>
    </citation>
    <scope>NUCLEOTIDE SEQUENCE [LARGE SCALE GENOMIC DNA]</scope>
    <source>
        <strain evidence="11">STM 196</strain>
    </source>
</reference>
<dbReference type="Proteomes" id="UP000241444">
    <property type="component" value="Unassembled WGS sequence"/>
</dbReference>
<name>A0A2P7BNR0_9HYPH</name>
<evidence type="ECO:0000256" key="2">
    <source>
        <dbReference type="ARBA" id="ARBA00014569"/>
    </source>
</evidence>
<protein>
    <recommendedName>
        <fullName evidence="2">Beta-glucanase</fullName>
    </recommendedName>
    <alternativeName>
        <fullName evidence="7">1,3-1,4-beta-D-glucan 4-glucanohydrolase</fullName>
    </alternativeName>
    <alternativeName>
        <fullName evidence="6">Endo-beta-1,3-1,4 glucanase</fullName>
    </alternativeName>
    <alternativeName>
        <fullName evidence="5">Lichenase</fullName>
    </alternativeName>
</protein>
<evidence type="ECO:0000256" key="7">
    <source>
        <dbReference type="ARBA" id="ARBA00031665"/>
    </source>
</evidence>
<dbReference type="AlphaFoldDB" id="A0A2P7BNR0"/>
<dbReference type="PROSITE" id="PS01034">
    <property type="entry name" value="GH16_1"/>
    <property type="match status" value="1"/>
</dbReference>
<dbReference type="Pfam" id="PF00722">
    <property type="entry name" value="Glyco_hydro_16"/>
    <property type="match status" value="1"/>
</dbReference>
<feature type="active site" description="Proton donor" evidence="8">
    <location>
        <position position="131"/>
    </location>
</feature>
<evidence type="ECO:0000256" key="1">
    <source>
        <dbReference type="ARBA" id="ARBA00006865"/>
    </source>
</evidence>
<evidence type="ECO:0000256" key="6">
    <source>
        <dbReference type="ARBA" id="ARBA00029771"/>
    </source>
</evidence>
<dbReference type="InterPro" id="IPR000757">
    <property type="entry name" value="Beta-glucanase-like"/>
</dbReference>
<keyword evidence="11" id="KW-1185">Reference proteome</keyword>
<evidence type="ECO:0000313" key="10">
    <source>
        <dbReference type="EMBL" id="PSH68106.1"/>
    </source>
</evidence>
<evidence type="ECO:0000313" key="11">
    <source>
        <dbReference type="Proteomes" id="UP000241444"/>
    </source>
</evidence>
<feature type="domain" description="GH16" evidence="9">
    <location>
        <begin position="1"/>
        <end position="240"/>
    </location>
</feature>
<dbReference type="InterPro" id="IPR008263">
    <property type="entry name" value="GH16_AS"/>
</dbReference>
<dbReference type="Gene3D" id="2.60.120.200">
    <property type="match status" value="1"/>
</dbReference>
<dbReference type="InterPro" id="IPR013320">
    <property type="entry name" value="ConA-like_dom_sf"/>
</dbReference>
<dbReference type="GO" id="GO:0005975">
    <property type="term" value="P:carbohydrate metabolic process"/>
    <property type="evidence" value="ECO:0007669"/>
    <property type="project" value="InterPro"/>
</dbReference>
<evidence type="ECO:0000256" key="8">
    <source>
        <dbReference type="PIRSR" id="PIRSR608264-1"/>
    </source>
</evidence>
<proteinExistence type="inferred from homology"/>
<comment type="caution">
    <text evidence="10">The sequence shown here is derived from an EMBL/GenBank/DDBJ whole genome shotgun (WGS) entry which is preliminary data.</text>
</comment>